<keyword evidence="17" id="KW-1185">Reference proteome</keyword>
<dbReference type="Pfam" id="PF00701">
    <property type="entry name" value="DHDPS"/>
    <property type="match status" value="1"/>
</dbReference>
<organism evidence="16 17">
    <name type="scientific">Thermanaerosceptrum fracticalcis</name>
    <dbReference type="NCBI Taxonomy" id="1712410"/>
    <lineage>
        <taxon>Bacteria</taxon>
        <taxon>Bacillati</taxon>
        <taxon>Bacillota</taxon>
        <taxon>Clostridia</taxon>
        <taxon>Eubacteriales</taxon>
        <taxon>Peptococcaceae</taxon>
        <taxon>Thermanaerosceptrum</taxon>
    </lineage>
</organism>
<dbReference type="PROSITE" id="PS00666">
    <property type="entry name" value="DHDPS_2"/>
    <property type="match status" value="1"/>
</dbReference>
<proteinExistence type="inferred from homology"/>
<dbReference type="PIRSF" id="PIRSF001365">
    <property type="entry name" value="DHDPS"/>
    <property type="match status" value="1"/>
</dbReference>
<evidence type="ECO:0000256" key="12">
    <source>
        <dbReference type="NCBIfam" id="TIGR00674"/>
    </source>
</evidence>
<sequence>MTKKPITGAFPPVVTPFTADGDVDFAAFQENIAKYNETGLAGYVIFGSNGEYAYLDKQEKLDLVKAGVEAAAQDKLVIVGSGCESTRETIELTNECARLGADAALILTPNYYKDRMTKEVLKKHFLTVADNSDIPIMLYSVPKFTGVTITPDLVGILSQHPNIIGIKDSAGDVTQLALHVNMTGPDFNVLVGTANVLYPGLAMGAKGGIMALANCCPRECVRMYQLYQEGKFDELRDLQCRLIPVNNAVTGTYGIAGLKLAMDMLGFKGGAVRLPLLSLNPQEKEELVKILRTAQLL</sequence>
<evidence type="ECO:0000313" key="16">
    <source>
        <dbReference type="EMBL" id="QNB46572.1"/>
    </source>
</evidence>
<keyword evidence="10" id="KW-0704">Schiff base</keyword>
<feature type="active site" description="Proton donor/acceptor" evidence="14">
    <location>
        <position position="139"/>
    </location>
</feature>
<dbReference type="EMBL" id="CP045798">
    <property type="protein sequence ID" value="QNB46572.1"/>
    <property type="molecule type" value="Genomic_DNA"/>
</dbReference>
<gene>
    <name evidence="16" type="primary">dapA</name>
    <name evidence="16" type="ORF">BR63_09785</name>
</gene>
<evidence type="ECO:0000256" key="6">
    <source>
        <dbReference type="ARBA" id="ARBA00022605"/>
    </source>
</evidence>
<reference evidence="16 17" key="1">
    <citation type="journal article" date="2019" name="Front. Microbiol.">
        <title>Thermoanaerosceptrum fracticalcis gen. nov. sp. nov., a Novel Fumarate-Fermenting Microorganism From a Deep Fractured Carbonate Aquifer of the US Great Basin.</title>
        <authorList>
            <person name="Hamilton-Brehm S.D."/>
            <person name="Stewart L.E."/>
            <person name="Zavarin M."/>
            <person name="Caldwell M."/>
            <person name="Lawson P.A."/>
            <person name="Onstott T.C."/>
            <person name="Grzymski J."/>
            <person name="Neveux I."/>
            <person name="Lollar B.S."/>
            <person name="Russell C.E."/>
            <person name="Moser D.P."/>
        </authorList>
    </citation>
    <scope>NUCLEOTIDE SEQUENCE [LARGE SCALE GENOMIC DNA]</scope>
    <source>
        <strain evidence="16 17">DRI-13</strain>
    </source>
</reference>
<protein>
    <recommendedName>
        <fullName evidence="4 12">4-hydroxy-tetrahydrodipicolinate synthase</fullName>
        <ecNumber evidence="4 12">4.3.3.7</ecNumber>
    </recommendedName>
</protein>
<dbReference type="InterPro" id="IPR002220">
    <property type="entry name" value="DapA-like"/>
</dbReference>
<dbReference type="InterPro" id="IPR013785">
    <property type="entry name" value="Aldolase_TIM"/>
</dbReference>
<comment type="similarity">
    <text evidence="3 13">Belongs to the DapA family.</text>
</comment>
<accession>A0A7G6E3B8</accession>
<dbReference type="AlphaFoldDB" id="A0A7G6E3B8"/>
<evidence type="ECO:0000256" key="14">
    <source>
        <dbReference type="PIRSR" id="PIRSR001365-1"/>
    </source>
</evidence>
<dbReference type="PANTHER" id="PTHR12128:SF66">
    <property type="entry name" value="4-HYDROXY-2-OXOGLUTARATE ALDOLASE, MITOCHONDRIAL"/>
    <property type="match status" value="1"/>
</dbReference>
<evidence type="ECO:0000256" key="15">
    <source>
        <dbReference type="PIRSR" id="PIRSR001365-2"/>
    </source>
</evidence>
<evidence type="ECO:0000256" key="1">
    <source>
        <dbReference type="ARBA" id="ARBA00003294"/>
    </source>
</evidence>
<keyword evidence="7" id="KW-0220">Diaminopimelate biosynthesis</keyword>
<keyword evidence="6" id="KW-0028">Amino-acid biosynthesis</keyword>
<dbReference type="SMART" id="SM01130">
    <property type="entry name" value="DHDPS"/>
    <property type="match status" value="1"/>
</dbReference>
<evidence type="ECO:0000256" key="13">
    <source>
        <dbReference type="PIRNR" id="PIRNR001365"/>
    </source>
</evidence>
<comment type="catalytic activity">
    <reaction evidence="11">
        <text>L-aspartate 4-semialdehyde + pyruvate = (2S,4S)-4-hydroxy-2,3,4,5-tetrahydrodipicolinate + H2O + H(+)</text>
        <dbReference type="Rhea" id="RHEA:34171"/>
        <dbReference type="ChEBI" id="CHEBI:15361"/>
        <dbReference type="ChEBI" id="CHEBI:15377"/>
        <dbReference type="ChEBI" id="CHEBI:15378"/>
        <dbReference type="ChEBI" id="CHEBI:67139"/>
        <dbReference type="ChEBI" id="CHEBI:537519"/>
        <dbReference type="EC" id="4.3.3.7"/>
    </reaction>
</comment>
<evidence type="ECO:0000256" key="4">
    <source>
        <dbReference type="ARBA" id="ARBA00012086"/>
    </source>
</evidence>
<name>A0A7G6E3B8_THEFR</name>
<dbReference type="GO" id="GO:0009089">
    <property type="term" value="P:lysine biosynthetic process via diaminopimelate"/>
    <property type="evidence" value="ECO:0007669"/>
    <property type="project" value="UniProtKB-UniRule"/>
</dbReference>
<comment type="function">
    <text evidence="1">Catalyzes the condensation of (S)-aspartate-beta-semialdehyde [(S)-ASA] and pyruvate to 4-hydroxy-tetrahydrodipicolinate (HTPA).</text>
</comment>
<dbReference type="EC" id="4.3.3.7" evidence="4 12"/>
<dbReference type="NCBIfam" id="TIGR00674">
    <property type="entry name" value="dapA"/>
    <property type="match status" value="1"/>
</dbReference>
<dbReference type="GO" id="GO:0008840">
    <property type="term" value="F:4-hydroxy-tetrahydrodipicolinate synthase activity"/>
    <property type="evidence" value="ECO:0007669"/>
    <property type="project" value="UniProtKB-UniRule"/>
</dbReference>
<dbReference type="OrthoDB" id="9782828at2"/>
<keyword evidence="5" id="KW-0963">Cytoplasm</keyword>
<evidence type="ECO:0000256" key="8">
    <source>
        <dbReference type="ARBA" id="ARBA00023154"/>
    </source>
</evidence>
<comment type="pathway">
    <text evidence="2">Amino-acid biosynthesis; L-lysine biosynthesis via DAP pathway; (S)-tetrahydrodipicolinate from L-aspartate: step 3/4.</text>
</comment>
<dbReference type="KEGG" id="tfr:BR63_09785"/>
<evidence type="ECO:0000256" key="5">
    <source>
        <dbReference type="ARBA" id="ARBA00022490"/>
    </source>
</evidence>
<dbReference type="CDD" id="cd00408">
    <property type="entry name" value="DHDPS-like"/>
    <property type="match status" value="1"/>
</dbReference>
<evidence type="ECO:0000256" key="9">
    <source>
        <dbReference type="ARBA" id="ARBA00023239"/>
    </source>
</evidence>
<dbReference type="GO" id="GO:0019877">
    <property type="term" value="P:diaminopimelate biosynthetic process"/>
    <property type="evidence" value="ECO:0007669"/>
    <property type="project" value="UniProtKB-KW"/>
</dbReference>
<dbReference type="PRINTS" id="PR00146">
    <property type="entry name" value="DHPICSNTHASE"/>
</dbReference>
<feature type="binding site" evidence="15">
    <location>
        <position position="209"/>
    </location>
    <ligand>
        <name>pyruvate</name>
        <dbReference type="ChEBI" id="CHEBI:15361"/>
    </ligand>
</feature>
<dbReference type="InterPro" id="IPR005263">
    <property type="entry name" value="DapA"/>
</dbReference>
<feature type="active site" description="Schiff-base intermediate with substrate" evidence="14">
    <location>
        <position position="167"/>
    </location>
</feature>
<evidence type="ECO:0000256" key="11">
    <source>
        <dbReference type="ARBA" id="ARBA00047836"/>
    </source>
</evidence>
<dbReference type="InterPro" id="IPR020625">
    <property type="entry name" value="Schiff_base-form_aldolases_AS"/>
</dbReference>
<evidence type="ECO:0000313" key="17">
    <source>
        <dbReference type="Proteomes" id="UP000515847"/>
    </source>
</evidence>
<keyword evidence="8" id="KW-0457">Lysine biosynthesis</keyword>
<dbReference type="Proteomes" id="UP000515847">
    <property type="component" value="Chromosome"/>
</dbReference>
<evidence type="ECO:0000256" key="3">
    <source>
        <dbReference type="ARBA" id="ARBA00007592"/>
    </source>
</evidence>
<evidence type="ECO:0000256" key="7">
    <source>
        <dbReference type="ARBA" id="ARBA00022915"/>
    </source>
</evidence>
<keyword evidence="9 13" id="KW-0456">Lyase</keyword>
<evidence type="ECO:0000256" key="10">
    <source>
        <dbReference type="ARBA" id="ARBA00023270"/>
    </source>
</evidence>
<dbReference type="UniPathway" id="UPA00034">
    <property type="reaction ID" value="UER00017"/>
</dbReference>
<evidence type="ECO:0000256" key="2">
    <source>
        <dbReference type="ARBA" id="ARBA00005120"/>
    </source>
</evidence>
<dbReference type="SUPFAM" id="SSF51569">
    <property type="entry name" value="Aldolase"/>
    <property type="match status" value="1"/>
</dbReference>
<dbReference type="PANTHER" id="PTHR12128">
    <property type="entry name" value="DIHYDRODIPICOLINATE SYNTHASE"/>
    <property type="match status" value="1"/>
</dbReference>
<dbReference type="RefSeq" id="WP_034421579.1">
    <property type="nucleotide sequence ID" value="NZ_CP045798.1"/>
</dbReference>
<dbReference type="Gene3D" id="3.20.20.70">
    <property type="entry name" value="Aldolase class I"/>
    <property type="match status" value="1"/>
</dbReference>